<dbReference type="Gene3D" id="3.40.50.300">
    <property type="entry name" value="P-loop containing nucleotide triphosphate hydrolases"/>
    <property type="match status" value="2"/>
</dbReference>
<evidence type="ECO:0000259" key="6">
    <source>
        <dbReference type="PROSITE" id="PS51193"/>
    </source>
</evidence>
<dbReference type="GO" id="GO:0005524">
    <property type="term" value="F:ATP binding"/>
    <property type="evidence" value="ECO:0007669"/>
    <property type="project" value="UniProtKB-KW"/>
</dbReference>
<keyword evidence="1" id="KW-0547">Nucleotide-binding</keyword>
<gene>
    <name evidence="7" type="ORF">DVS28_b0519</name>
</gene>
<dbReference type="InterPro" id="IPR027417">
    <property type="entry name" value="P-loop_NTPase"/>
</dbReference>
<keyword evidence="7" id="KW-0347">Helicase</keyword>
<proteinExistence type="inferred from homology"/>
<geneLocation type="plasmid" evidence="8">
    <name>pedy32-46i</name>
</geneLocation>
<dbReference type="EMBL" id="CP031166">
    <property type="protein sequence ID" value="AXV10259.1"/>
    <property type="molecule type" value="Genomic_DNA"/>
</dbReference>
<feature type="domain" description="Helicase ATP-binding" evidence="6">
    <location>
        <begin position="60"/>
        <end position="345"/>
    </location>
</feature>
<dbReference type="GO" id="GO:0003678">
    <property type="term" value="F:DNA helicase activity"/>
    <property type="evidence" value="ECO:0007669"/>
    <property type="project" value="TreeGrafter"/>
</dbReference>
<dbReference type="KEGG" id="euz:DVS28_b0519"/>
<sequence>MTRSTPRGTHDPMSPTAAAPPEPPDVDHHDYDDSDTHAAGETIVRRNPDEADTSARQSLADLLGRLGWEGRDAQSVMAGAVARSLAAKQHLLVEAPTGTGKSLAYLVPAAEQARATGAPVVVVTATKALQQQVLDADSPLLARLWPDLEIRLMKGRGNYACLSRVQAIADGTEETLFDEVVDPHVWGELLSWTDTTDTGDRADAPDGVTNAMWSKVSVGPKECVGAKNCQFAQQCFAEKAGIAARDADIVVTNSHLYLLDAAIGGSDETDDSDGKDSLPWSPILPPHRDVIVDEAHKLAETASRVFGVEIRHGRGKTIKGVCKGLVKDEQLDGVVAADDRLLAELLSFTETGPVDPSVGNLNIALDDYLLAVRSVAKKVSGIVVAVTQPKDAEKKKRALNVLGGAIEDLAAVLRAGEDEDNDDVVWVEGDGRRKPVLKMAPVDVGPLLDRYVFSRRTVAMCSATMTVGGDFNAAAEELGLTAGTWDSVSVPSPFDHANNGLLYIPMGRNKPLTRADGTVLPAVEALVPGPNATDFRDRANDLTLRMIEAAEGRALLLFTSWKALNDTTEWLRDRVPYTVLAQGDKPTGRLLAEFMADEQSVLCMTATGWEGISAPGPSCSLVVIDRIPFPRRDDPLINAQRELATKNRRSDFHSVDVPKAARMLAQGVGRLIRTVSDTGVVAVLDTRLGTKRSYNGTLLGSLPPFKRSIHLDEEVLPFLRAIAEDRRDKVPPIGTPTAVETVDDDDAFDGIDEAA</sequence>
<keyword evidence="2" id="KW-0378">Hydrolase</keyword>
<organism evidence="7 8">
    <name type="scientific">Euzebya pacifica</name>
    <dbReference type="NCBI Taxonomy" id="1608957"/>
    <lineage>
        <taxon>Bacteria</taxon>
        <taxon>Bacillati</taxon>
        <taxon>Actinomycetota</taxon>
        <taxon>Nitriliruptoria</taxon>
        <taxon>Euzebyales</taxon>
    </lineage>
</organism>
<dbReference type="Proteomes" id="UP000264006">
    <property type="component" value="Plasmid pEDY32-46I"/>
</dbReference>
<dbReference type="PROSITE" id="PS51193">
    <property type="entry name" value="HELICASE_ATP_BIND_2"/>
    <property type="match status" value="1"/>
</dbReference>
<feature type="compositionally biased region" description="Basic and acidic residues" evidence="5">
    <location>
        <begin position="25"/>
        <end position="49"/>
    </location>
</feature>
<dbReference type="InterPro" id="IPR006555">
    <property type="entry name" value="ATP-dep_Helicase_C"/>
</dbReference>
<accession>A0A346Y712</accession>
<keyword evidence="8" id="KW-1185">Reference proteome</keyword>
<dbReference type="SUPFAM" id="SSF52540">
    <property type="entry name" value="P-loop containing nucleoside triphosphate hydrolases"/>
    <property type="match status" value="1"/>
</dbReference>
<feature type="region of interest" description="Disordered" evidence="5">
    <location>
        <begin position="1"/>
        <end position="53"/>
    </location>
</feature>
<dbReference type="GO" id="GO:0003676">
    <property type="term" value="F:nucleic acid binding"/>
    <property type="evidence" value="ECO:0007669"/>
    <property type="project" value="InterPro"/>
</dbReference>
<dbReference type="InterPro" id="IPR011545">
    <property type="entry name" value="DEAD/DEAH_box_helicase_dom"/>
</dbReference>
<protein>
    <submittedName>
        <fullName evidence="7">DinG family ATP-dependent helicase YoaA</fullName>
    </submittedName>
</protein>
<dbReference type="PANTHER" id="PTHR11472:SF34">
    <property type="entry name" value="REGULATOR OF TELOMERE ELONGATION HELICASE 1"/>
    <property type="match status" value="1"/>
</dbReference>
<keyword evidence="3" id="KW-0067">ATP-binding</keyword>
<feature type="compositionally biased region" description="Acidic residues" evidence="5">
    <location>
        <begin position="741"/>
        <end position="755"/>
    </location>
</feature>
<name>A0A346Y712_9ACTN</name>
<dbReference type="SMART" id="SM00491">
    <property type="entry name" value="HELICc2"/>
    <property type="match status" value="1"/>
</dbReference>
<evidence type="ECO:0000256" key="4">
    <source>
        <dbReference type="ARBA" id="ARBA00038058"/>
    </source>
</evidence>
<dbReference type="PANTHER" id="PTHR11472">
    <property type="entry name" value="DNA REPAIR DEAD HELICASE RAD3/XP-D SUBFAMILY MEMBER"/>
    <property type="match status" value="1"/>
</dbReference>
<evidence type="ECO:0000256" key="1">
    <source>
        <dbReference type="ARBA" id="ARBA00022741"/>
    </source>
</evidence>
<reference evidence="7 8" key="1">
    <citation type="submission" date="2018-09" db="EMBL/GenBank/DDBJ databases">
        <title>Complete genome sequence of Euzebya sp. DY32-46 isolated from seawater of Pacific Ocean.</title>
        <authorList>
            <person name="Xu L."/>
            <person name="Wu Y.-H."/>
            <person name="Xu X.-W."/>
        </authorList>
    </citation>
    <scope>NUCLEOTIDE SEQUENCE [LARGE SCALE GENOMIC DNA]</scope>
    <source>
        <strain evidence="7 8">DY32-46</strain>
        <plasmid evidence="8">pedy32-46i</plasmid>
    </source>
</reference>
<evidence type="ECO:0000256" key="5">
    <source>
        <dbReference type="SAM" id="MobiDB-lite"/>
    </source>
</evidence>
<evidence type="ECO:0000313" key="7">
    <source>
        <dbReference type="EMBL" id="AXV10259.1"/>
    </source>
</evidence>
<evidence type="ECO:0000256" key="3">
    <source>
        <dbReference type="ARBA" id="ARBA00022840"/>
    </source>
</evidence>
<evidence type="ECO:0000256" key="2">
    <source>
        <dbReference type="ARBA" id="ARBA00022801"/>
    </source>
</evidence>
<comment type="similarity">
    <text evidence="4">Belongs to the helicase family. DinG subfamily.</text>
</comment>
<evidence type="ECO:0000313" key="8">
    <source>
        <dbReference type="Proteomes" id="UP000264006"/>
    </source>
</evidence>
<feature type="region of interest" description="Disordered" evidence="5">
    <location>
        <begin position="730"/>
        <end position="755"/>
    </location>
</feature>
<dbReference type="InterPro" id="IPR045028">
    <property type="entry name" value="DinG/Rad3-like"/>
</dbReference>
<dbReference type="GO" id="GO:0016818">
    <property type="term" value="F:hydrolase activity, acting on acid anhydrides, in phosphorus-containing anhydrides"/>
    <property type="evidence" value="ECO:0007669"/>
    <property type="project" value="InterPro"/>
</dbReference>
<dbReference type="AlphaFoldDB" id="A0A346Y712"/>
<dbReference type="Pfam" id="PF00270">
    <property type="entry name" value="DEAD"/>
    <property type="match status" value="1"/>
</dbReference>
<keyword evidence="7" id="KW-0614">Plasmid</keyword>
<dbReference type="InterPro" id="IPR014013">
    <property type="entry name" value="Helic_SF1/SF2_ATP-bd_DinG/Rad3"/>
</dbReference>
<dbReference type="Pfam" id="PF13307">
    <property type="entry name" value="Helicase_C_2"/>
    <property type="match status" value="1"/>
</dbReference>
<dbReference type="GO" id="GO:0006139">
    <property type="term" value="P:nucleobase-containing compound metabolic process"/>
    <property type="evidence" value="ECO:0007669"/>
    <property type="project" value="InterPro"/>
</dbReference>